<evidence type="ECO:0000259" key="6">
    <source>
        <dbReference type="PROSITE" id="PS51676"/>
    </source>
</evidence>
<feature type="compositionally biased region" description="Acidic residues" evidence="3">
    <location>
        <begin position="1053"/>
        <end position="1065"/>
    </location>
</feature>
<feature type="region of interest" description="Disordered" evidence="3">
    <location>
        <begin position="117"/>
        <end position="206"/>
    </location>
</feature>
<dbReference type="Proteomes" id="UP000277928">
    <property type="component" value="Unassembled WGS sequence"/>
</dbReference>
<proteinExistence type="predicted"/>
<feature type="compositionally biased region" description="Acidic residues" evidence="3">
    <location>
        <begin position="1"/>
        <end position="10"/>
    </location>
</feature>
<feature type="region of interest" description="Disordered" evidence="3">
    <location>
        <begin position="694"/>
        <end position="725"/>
    </location>
</feature>
<feature type="domain" description="FF" evidence="6">
    <location>
        <begin position="930"/>
        <end position="985"/>
    </location>
</feature>
<feature type="region of interest" description="Disordered" evidence="3">
    <location>
        <begin position="1305"/>
        <end position="1326"/>
    </location>
</feature>
<dbReference type="Gene3D" id="2.20.70.10">
    <property type="match status" value="3"/>
</dbReference>
<keyword evidence="4" id="KW-1133">Transmembrane helix</keyword>
<reference evidence="7 8" key="1">
    <citation type="submission" date="2018-08" db="EMBL/GenBank/DDBJ databases">
        <authorList>
            <person name="Laetsch R D."/>
            <person name="Stevens L."/>
            <person name="Kumar S."/>
            <person name="Blaxter L. M."/>
        </authorList>
    </citation>
    <scope>NUCLEOTIDE SEQUENCE [LARGE SCALE GENOMIC DNA]</scope>
</reference>
<keyword evidence="8" id="KW-1185">Reference proteome</keyword>
<sequence>MEIDEHDESEQQQQQDYAEASEHTAISSSSYDDIKMSTNEDEQEQLPHEHEQYESMEHEHDEVMFRVCVKQQICVVLYMNHSGYLLDICIFWFVFTGLMGDSLNGMMREEMLDEVDEKLHSQHEEHEGHHFKNGMDEDQGAGGEDGDEYESAHRGEQEHDDFESYQPSEYSERGSDREHGDYRGEEYHGDEYRGEEYRGGEDFRGGFRGRGGYRGAGGGMSPYGYGPQNIGGGWRPRGPGNWRGGRGMYGGGPRGGPYGNGDMDDGYGYDRSRGVRGGFQRMRGGYGMRGPRPGYMGDGRGMRGPPFQPRPPFYPSPYPGMPPMGMPPMAHQMPVQQTPQQQAERLKKLAGVSPDQELWVETKSPDGKPYYYNAVTRDTVWEKPENAKVMEQSELQALVEKDAKEEKEQGKYVERAYNLHCYTIDGGWIIWYCGCWLLLGNFLWHGIKWIYQFAEDRRDISVGLLQFCHLHSMLLPPYWGREYGTCLPLQKNVCSIPLFCCAMIIQMTKCFSAASQGAAGGYGSGVPPQMAAGMPMGGYPPMMPPPGFPMMPPMMFPPRGPGYPPMFPGVPPAYPMPVPGMPPVVPAAIGPGTEGAPMSSEAALWQEYTAPDGRKYYYNTQTQETTWDKPKVLETSTTTGGTGESAENSTGTPTFTEAQQQAAALAQQQVVFSVGTPRVQAQLAAAKAAAEEAKKHEEESAKESEAVETKQVDKSRPVSSNPVAGTPWCVVWTGDHKVFFYNPSTRTSVWERPPELYNRPDVDLLVSKPPEEKSEYTFFEHKEPEPAKMDDEGKTVSSEESDDDEENAPPAAKKSRKEKKLEKQRLEQLAAKKEKDRPRQMLEKQVDPAIQAELQAQKEREEVPFERRLQEFKEMLTEKNVSAGSTWEKELSKIVFDKRYLLLNAVERKAAFEAYVRERTEVERAEKKRRAKEARENFKNLLEEAKLHGRSSFSSFASKWGKDSRFKGVEKMRDKEDIFNEYVQELEKKEKEERKERKEKIRKNFIAMLMEKNITSRTKWSSLKKQLEDDERYKAVDRSSSREALFREYQDTLPEESNSDIEEENDRQKRVAAEAAIEERKKEVEAELGEQLKERSKEHEKHKYQEHEESFKALLIDLIKSADYTWHEARRILRKDSRYENCDLLEKDAKERLFDAHVQHLERKRREVFFQLLNETKDITPSMKWREAKKVVEKDERFAKFNVGERVLFLFIAFYFLTLCFRVILIKKTERDYKEWMEERKEAVMKDFKDLLKETKIITYKSLKMIQENEQHLRDILAVLENDKRYIILNNAPVERERLLEQYLEELDKKGPPPPPTQQEADRRRK</sequence>
<dbReference type="CDD" id="cd00201">
    <property type="entry name" value="WW"/>
    <property type="match status" value="3"/>
</dbReference>
<feature type="compositionally biased region" description="Low complexity" evidence="3">
    <location>
        <begin position="634"/>
        <end position="654"/>
    </location>
</feature>
<feature type="region of interest" description="Disordered" evidence="3">
    <location>
        <begin position="1048"/>
        <end position="1074"/>
    </location>
</feature>
<dbReference type="PANTHER" id="PTHR15377:SF3">
    <property type="entry name" value="WW DOMAIN-CONTAINING PROTEIN"/>
    <property type="match status" value="1"/>
</dbReference>
<dbReference type="Pfam" id="PF01846">
    <property type="entry name" value="FF"/>
    <property type="match status" value="6"/>
</dbReference>
<feature type="coiled-coil region" evidence="2">
    <location>
        <begin position="915"/>
        <end position="948"/>
    </location>
</feature>
<dbReference type="GO" id="GO:0003712">
    <property type="term" value="F:transcription coregulator activity"/>
    <property type="evidence" value="ECO:0007669"/>
    <property type="project" value="TreeGrafter"/>
</dbReference>
<dbReference type="InterPro" id="IPR036020">
    <property type="entry name" value="WW_dom_sf"/>
</dbReference>
<feature type="compositionally biased region" description="Basic and acidic residues" evidence="3">
    <location>
        <begin position="775"/>
        <end position="794"/>
    </location>
</feature>
<dbReference type="PANTHER" id="PTHR15377">
    <property type="entry name" value="TRANSCRIPTION ELONGATION REGULATOR 1"/>
    <property type="match status" value="1"/>
</dbReference>
<feature type="compositionally biased region" description="Basic and acidic residues" evidence="3">
    <location>
        <begin position="117"/>
        <end position="135"/>
    </location>
</feature>
<dbReference type="EMBL" id="UYRX01000617">
    <property type="protein sequence ID" value="VDK84568.1"/>
    <property type="molecule type" value="Genomic_DNA"/>
</dbReference>
<keyword evidence="1" id="KW-0677">Repeat</keyword>
<evidence type="ECO:0000259" key="5">
    <source>
        <dbReference type="PROSITE" id="PS50020"/>
    </source>
</evidence>
<dbReference type="Gene3D" id="1.10.10.440">
    <property type="entry name" value="FF domain"/>
    <property type="match status" value="6"/>
</dbReference>
<feature type="compositionally biased region" description="Basic and acidic residues" evidence="3">
    <location>
        <begin position="694"/>
        <end position="716"/>
    </location>
</feature>
<dbReference type="Pfam" id="PF23517">
    <property type="entry name" value="WW_TCERG1"/>
    <property type="match status" value="1"/>
</dbReference>
<dbReference type="PROSITE" id="PS51676">
    <property type="entry name" value="FF"/>
    <property type="match status" value="4"/>
</dbReference>
<dbReference type="InterPro" id="IPR001202">
    <property type="entry name" value="WW_dom"/>
</dbReference>
<feature type="region of interest" description="Disordered" evidence="3">
    <location>
        <begin position="1"/>
        <end position="52"/>
    </location>
</feature>
<evidence type="ECO:0000256" key="4">
    <source>
        <dbReference type="SAM" id="Phobius"/>
    </source>
</evidence>
<feature type="coiled-coil region" evidence="2">
    <location>
        <begin position="972"/>
        <end position="1003"/>
    </location>
</feature>
<evidence type="ECO:0000256" key="3">
    <source>
        <dbReference type="SAM" id="MobiDB-lite"/>
    </source>
</evidence>
<feature type="domain" description="WW" evidence="5">
    <location>
        <begin position="726"/>
        <end position="755"/>
    </location>
</feature>
<evidence type="ECO:0000313" key="8">
    <source>
        <dbReference type="Proteomes" id="UP000277928"/>
    </source>
</evidence>
<dbReference type="InterPro" id="IPR036517">
    <property type="entry name" value="FF_domain_sf"/>
</dbReference>
<dbReference type="SMART" id="SM00441">
    <property type="entry name" value="FF"/>
    <property type="match status" value="6"/>
</dbReference>
<dbReference type="InterPro" id="IPR057565">
    <property type="entry name" value="WW_TCRG1_3rd"/>
</dbReference>
<feature type="region of interest" description="Disordered" evidence="3">
    <location>
        <begin position="775"/>
        <end position="844"/>
    </location>
</feature>
<accession>A0A3P6UY61</accession>
<evidence type="ECO:0000313" key="7">
    <source>
        <dbReference type="EMBL" id="VDK84568.1"/>
    </source>
</evidence>
<dbReference type="InterPro" id="IPR045148">
    <property type="entry name" value="TCRG1-like"/>
</dbReference>
<evidence type="ECO:0000256" key="1">
    <source>
        <dbReference type="ARBA" id="ARBA00022737"/>
    </source>
</evidence>
<feature type="coiled-coil region" evidence="2">
    <location>
        <begin position="1226"/>
        <end position="1283"/>
    </location>
</feature>
<feature type="domain" description="FF" evidence="6">
    <location>
        <begin position="1241"/>
        <end position="1306"/>
    </location>
</feature>
<keyword evidence="2" id="KW-0175">Coiled coil</keyword>
<feature type="domain" description="WW" evidence="5">
    <location>
        <begin position="605"/>
        <end position="632"/>
    </location>
</feature>
<gene>
    <name evidence="7" type="ORF">NLS_LOCUS6711</name>
</gene>
<feature type="domain" description="FF" evidence="6">
    <location>
        <begin position="865"/>
        <end position="918"/>
    </location>
</feature>
<organism evidence="7 8">
    <name type="scientific">Litomosoides sigmodontis</name>
    <name type="common">Filarial nematode worm</name>
    <dbReference type="NCBI Taxonomy" id="42156"/>
    <lineage>
        <taxon>Eukaryota</taxon>
        <taxon>Metazoa</taxon>
        <taxon>Ecdysozoa</taxon>
        <taxon>Nematoda</taxon>
        <taxon>Chromadorea</taxon>
        <taxon>Rhabditida</taxon>
        <taxon>Spirurina</taxon>
        <taxon>Spiruromorpha</taxon>
        <taxon>Filarioidea</taxon>
        <taxon>Onchocercidae</taxon>
        <taxon>Litomosoides</taxon>
    </lineage>
</organism>
<evidence type="ECO:0008006" key="9">
    <source>
        <dbReference type="Google" id="ProtNLM"/>
    </source>
</evidence>
<keyword evidence="4" id="KW-0472">Membrane</keyword>
<dbReference type="SMART" id="SM00456">
    <property type="entry name" value="WW"/>
    <property type="match status" value="3"/>
</dbReference>
<feature type="transmembrane region" description="Helical" evidence="4">
    <location>
        <begin position="1207"/>
        <end position="1225"/>
    </location>
</feature>
<dbReference type="Pfam" id="PF00397">
    <property type="entry name" value="WW"/>
    <property type="match status" value="2"/>
</dbReference>
<dbReference type="PROSITE" id="PS50020">
    <property type="entry name" value="WW_DOMAIN_2"/>
    <property type="match status" value="3"/>
</dbReference>
<feature type="domain" description="FF" evidence="6">
    <location>
        <begin position="998"/>
        <end position="1052"/>
    </location>
</feature>
<dbReference type="SUPFAM" id="SSF81698">
    <property type="entry name" value="FF domain"/>
    <property type="match status" value="6"/>
</dbReference>
<dbReference type="OMA" id="GSVPPFM"/>
<feature type="compositionally biased region" description="Basic and acidic residues" evidence="3">
    <location>
        <begin position="170"/>
        <end position="205"/>
    </location>
</feature>
<feature type="compositionally biased region" description="Basic and acidic residues" evidence="3">
    <location>
        <begin position="819"/>
        <end position="844"/>
    </location>
</feature>
<dbReference type="InterPro" id="IPR002713">
    <property type="entry name" value="FF_domain"/>
</dbReference>
<dbReference type="SUPFAM" id="SSF51045">
    <property type="entry name" value="WW domain"/>
    <property type="match status" value="3"/>
</dbReference>
<feature type="domain" description="WW" evidence="5">
    <location>
        <begin position="353"/>
        <end position="386"/>
    </location>
</feature>
<dbReference type="OrthoDB" id="63972at2759"/>
<evidence type="ECO:0000256" key="2">
    <source>
        <dbReference type="SAM" id="Coils"/>
    </source>
</evidence>
<dbReference type="FunFam" id="2.20.70.10:FF:000049">
    <property type="entry name" value="Transcription elongation regulator 1-like"/>
    <property type="match status" value="1"/>
</dbReference>
<dbReference type="GO" id="GO:0070063">
    <property type="term" value="F:RNA polymerase binding"/>
    <property type="evidence" value="ECO:0007669"/>
    <property type="project" value="InterPro"/>
</dbReference>
<dbReference type="STRING" id="42156.A0A3P6UY61"/>
<feature type="compositionally biased region" description="Acidic residues" evidence="3">
    <location>
        <begin position="136"/>
        <end position="149"/>
    </location>
</feature>
<dbReference type="PROSITE" id="PS01159">
    <property type="entry name" value="WW_DOMAIN_1"/>
    <property type="match status" value="1"/>
</dbReference>
<dbReference type="GO" id="GO:0005634">
    <property type="term" value="C:nucleus"/>
    <property type="evidence" value="ECO:0007669"/>
    <property type="project" value="TreeGrafter"/>
</dbReference>
<keyword evidence="4" id="KW-0812">Transmembrane</keyword>
<feature type="region of interest" description="Disordered" evidence="3">
    <location>
        <begin position="628"/>
        <end position="654"/>
    </location>
</feature>
<name>A0A3P6UY61_LITSI</name>
<protein>
    <recommendedName>
        <fullName evidence="9">Transcription elongation regulator 1</fullName>
    </recommendedName>
</protein>